<dbReference type="NCBIfam" id="TIGR02937">
    <property type="entry name" value="sigma70-ECF"/>
    <property type="match status" value="1"/>
</dbReference>
<feature type="domain" description="RNA polymerase sigma factor 70 region 4 type 2" evidence="6">
    <location>
        <begin position="129"/>
        <end position="178"/>
    </location>
</feature>
<dbReference type="SUPFAM" id="SSF88659">
    <property type="entry name" value="Sigma3 and sigma4 domains of RNA polymerase sigma factors"/>
    <property type="match status" value="1"/>
</dbReference>
<name>A0A1I0RAL5_9BACT</name>
<evidence type="ECO:0000259" key="6">
    <source>
        <dbReference type="Pfam" id="PF08281"/>
    </source>
</evidence>
<dbReference type="GO" id="GO:0016987">
    <property type="term" value="F:sigma factor activity"/>
    <property type="evidence" value="ECO:0007669"/>
    <property type="project" value="UniProtKB-KW"/>
</dbReference>
<gene>
    <name evidence="7" type="ORF">SAMN04488122_2554</name>
</gene>
<dbReference type="STRING" id="29529.SAMN04488122_2554"/>
<evidence type="ECO:0000256" key="1">
    <source>
        <dbReference type="ARBA" id="ARBA00010641"/>
    </source>
</evidence>
<dbReference type="InterPro" id="IPR007627">
    <property type="entry name" value="RNA_pol_sigma70_r2"/>
</dbReference>
<dbReference type="SUPFAM" id="SSF88946">
    <property type="entry name" value="Sigma2 domain of RNA polymerase sigma factors"/>
    <property type="match status" value="1"/>
</dbReference>
<evidence type="ECO:0000313" key="8">
    <source>
        <dbReference type="Proteomes" id="UP000199310"/>
    </source>
</evidence>
<keyword evidence="4" id="KW-0804">Transcription</keyword>
<dbReference type="AlphaFoldDB" id="A0A1I0RAL5"/>
<dbReference type="GO" id="GO:0006352">
    <property type="term" value="P:DNA-templated transcription initiation"/>
    <property type="evidence" value="ECO:0007669"/>
    <property type="project" value="InterPro"/>
</dbReference>
<dbReference type="InterPro" id="IPR013249">
    <property type="entry name" value="RNA_pol_sigma70_r4_t2"/>
</dbReference>
<dbReference type="RefSeq" id="WP_089895206.1">
    <property type="nucleotide sequence ID" value="NZ_FOJG01000001.1"/>
</dbReference>
<dbReference type="InterPro" id="IPR014284">
    <property type="entry name" value="RNA_pol_sigma-70_dom"/>
</dbReference>
<reference evidence="8" key="1">
    <citation type="submission" date="2016-10" db="EMBL/GenBank/DDBJ databases">
        <authorList>
            <person name="Varghese N."/>
            <person name="Submissions S."/>
        </authorList>
    </citation>
    <scope>NUCLEOTIDE SEQUENCE [LARGE SCALE GENOMIC DNA]</scope>
    <source>
        <strain evidence="8">DSM 3695</strain>
    </source>
</reference>
<keyword evidence="2" id="KW-0805">Transcription regulation</keyword>
<feature type="domain" description="RNA polymerase sigma-70 region 2" evidence="5">
    <location>
        <begin position="27"/>
        <end position="93"/>
    </location>
</feature>
<dbReference type="InterPro" id="IPR039425">
    <property type="entry name" value="RNA_pol_sigma-70-like"/>
</dbReference>
<keyword evidence="3" id="KW-0731">Sigma factor</keyword>
<keyword evidence="8" id="KW-1185">Reference proteome</keyword>
<dbReference type="InterPro" id="IPR013325">
    <property type="entry name" value="RNA_pol_sigma_r2"/>
</dbReference>
<evidence type="ECO:0000256" key="2">
    <source>
        <dbReference type="ARBA" id="ARBA00023015"/>
    </source>
</evidence>
<organism evidence="7 8">
    <name type="scientific">Chitinophaga arvensicola</name>
    <dbReference type="NCBI Taxonomy" id="29529"/>
    <lineage>
        <taxon>Bacteria</taxon>
        <taxon>Pseudomonadati</taxon>
        <taxon>Bacteroidota</taxon>
        <taxon>Chitinophagia</taxon>
        <taxon>Chitinophagales</taxon>
        <taxon>Chitinophagaceae</taxon>
        <taxon>Chitinophaga</taxon>
    </lineage>
</organism>
<proteinExistence type="inferred from homology"/>
<dbReference type="Proteomes" id="UP000199310">
    <property type="component" value="Unassembled WGS sequence"/>
</dbReference>
<evidence type="ECO:0000256" key="3">
    <source>
        <dbReference type="ARBA" id="ARBA00023082"/>
    </source>
</evidence>
<dbReference type="PANTHER" id="PTHR43133">
    <property type="entry name" value="RNA POLYMERASE ECF-TYPE SIGMA FACTO"/>
    <property type="match status" value="1"/>
</dbReference>
<evidence type="ECO:0000313" key="7">
    <source>
        <dbReference type="EMBL" id="SEW37872.1"/>
    </source>
</evidence>
<dbReference type="GO" id="GO:0003677">
    <property type="term" value="F:DNA binding"/>
    <property type="evidence" value="ECO:0007669"/>
    <property type="project" value="InterPro"/>
</dbReference>
<protein>
    <submittedName>
        <fullName evidence="7">RNA polymerase sigma-70 factor, ECF subfamily</fullName>
    </submittedName>
</protein>
<dbReference type="InterPro" id="IPR013324">
    <property type="entry name" value="RNA_pol_sigma_r3/r4-like"/>
</dbReference>
<accession>A0A1I0RAL5</accession>
<dbReference type="EMBL" id="FOJG01000001">
    <property type="protein sequence ID" value="SEW37872.1"/>
    <property type="molecule type" value="Genomic_DNA"/>
</dbReference>
<dbReference type="InterPro" id="IPR036388">
    <property type="entry name" value="WH-like_DNA-bd_sf"/>
</dbReference>
<evidence type="ECO:0000256" key="4">
    <source>
        <dbReference type="ARBA" id="ARBA00023163"/>
    </source>
</evidence>
<evidence type="ECO:0000259" key="5">
    <source>
        <dbReference type="Pfam" id="PF04542"/>
    </source>
</evidence>
<dbReference type="PANTHER" id="PTHR43133:SF46">
    <property type="entry name" value="RNA POLYMERASE SIGMA-70 FACTOR ECF SUBFAMILY"/>
    <property type="match status" value="1"/>
</dbReference>
<comment type="similarity">
    <text evidence="1">Belongs to the sigma-70 factor family. ECF subfamily.</text>
</comment>
<dbReference type="Gene3D" id="1.10.1740.10">
    <property type="match status" value="1"/>
</dbReference>
<dbReference type="OrthoDB" id="9782703at2"/>
<sequence length="200" mass="23391">MESKDLHNEKQLFLLIADSNEEAFETLYRTLFPRFLPYLYKLLGSDVAVEEVLQDTLIKFWLSRHKLTEILHPHAWLFRILANEALRYLRRQNVQLKAKDKFQALQEDLNGSGSSQTELDLSFRETQRIIGKIVDGLSPRQKIIYRLSREQGLKVPQIAEELNVSSNYVQKTLSLALKIIQQRLLEKGIFIPILLLLFKK</sequence>
<dbReference type="Pfam" id="PF08281">
    <property type="entry name" value="Sigma70_r4_2"/>
    <property type="match status" value="1"/>
</dbReference>
<dbReference type="Pfam" id="PF04542">
    <property type="entry name" value="Sigma70_r2"/>
    <property type="match status" value="1"/>
</dbReference>
<dbReference type="Gene3D" id="1.10.10.10">
    <property type="entry name" value="Winged helix-like DNA-binding domain superfamily/Winged helix DNA-binding domain"/>
    <property type="match status" value="1"/>
</dbReference>